<sequence length="470" mass="50173">MSTDYDVVVVGGGTAGSFAAIAAATTGAKTLVIEKQGYLGGILSLGMHMLGTLDHEGYWALGGLGRKLILDLVNEGFATPPITDSLFGAFNSQDAEVAKIFLLQMASDAGVEFLFHSTVIDAETEGDDVTSVLVANKAGTRTIRAKSFVDCSGDADLVALAGGDFVFGSGEVSAPPQPVSNIYKVSGVDIERVWDYLEAHPEEYRTPPGWSGETYSMEFIRNTPGIHFHAFENLISEARVAGEFTITRNAVGIYTYPWNNEVGINVTRVHGVDGTDPDEVSRAELETRLQVLESFRFLRKYVPGFENCWLSSVPFQVGIRESRHIVTDRTLTKEDVLSGRDFSDQVGRGAYPLDIHDVQPNSTVLGNEVDGGGISLIRIAKSYGIPRRSLVPNGLSNVSVGGRCIGADQEAAGSARGQAVCMVTGHAAGVIAAHSALRGQGVLDVPIDVLQKTLVEQGAVLARNEKPQSN</sequence>
<dbReference type="EMBL" id="CP061169">
    <property type="protein sequence ID" value="QPZ38991.1"/>
    <property type="molecule type" value="Genomic_DNA"/>
</dbReference>
<keyword evidence="2" id="KW-0479">Metal-binding</keyword>
<keyword evidence="3" id="KW-0560">Oxidoreductase</keyword>
<keyword evidence="4" id="KW-0408">Iron</keyword>
<keyword evidence="5" id="KW-0411">Iron-sulfur</keyword>
<evidence type="ECO:0000256" key="1">
    <source>
        <dbReference type="ARBA" id="ARBA00022485"/>
    </source>
</evidence>
<dbReference type="PANTHER" id="PTHR43498:SF1">
    <property type="entry name" value="COB--COM HETERODISULFIDE REDUCTASE IRON-SULFUR SUBUNIT A"/>
    <property type="match status" value="1"/>
</dbReference>
<evidence type="ECO:0000313" key="6">
    <source>
        <dbReference type="EMBL" id="QPZ38991.1"/>
    </source>
</evidence>
<reference evidence="6 7" key="1">
    <citation type="submission" date="2020-12" db="EMBL/GenBank/DDBJ databases">
        <title>Microbacterium sp. HY060.</title>
        <authorList>
            <person name="Zhou J."/>
        </authorList>
    </citation>
    <scope>NUCLEOTIDE SEQUENCE [LARGE SCALE GENOMIC DNA]</scope>
    <source>
        <strain evidence="6 7">HY60</strain>
    </source>
</reference>
<keyword evidence="1" id="KW-0004">4Fe-4S</keyword>
<organism evidence="6 7">
    <name type="scientific">Paramicrobacterium chengjingii</name>
    <dbReference type="NCBI Taxonomy" id="2769067"/>
    <lineage>
        <taxon>Bacteria</taxon>
        <taxon>Bacillati</taxon>
        <taxon>Actinomycetota</taxon>
        <taxon>Actinomycetes</taxon>
        <taxon>Micrococcales</taxon>
        <taxon>Microbacteriaceae</taxon>
        <taxon>Paramicrobacterium</taxon>
    </lineage>
</organism>
<accession>A0ABX6YJS0</accession>
<name>A0ABX6YJS0_9MICO</name>
<evidence type="ECO:0000313" key="7">
    <source>
        <dbReference type="Proteomes" id="UP000662814"/>
    </source>
</evidence>
<dbReference type="Gene3D" id="3.50.50.60">
    <property type="entry name" value="FAD/NAD(P)-binding domain"/>
    <property type="match status" value="1"/>
</dbReference>
<dbReference type="Proteomes" id="UP000662814">
    <property type="component" value="Chromosome"/>
</dbReference>
<dbReference type="Pfam" id="PF12831">
    <property type="entry name" value="FAD_oxidored"/>
    <property type="match status" value="1"/>
</dbReference>
<proteinExistence type="predicted"/>
<protein>
    <submittedName>
        <fullName evidence="6">FAD-dependent oxidoreductase</fullName>
    </submittedName>
</protein>
<keyword evidence="7" id="KW-1185">Reference proteome</keyword>
<evidence type="ECO:0000256" key="3">
    <source>
        <dbReference type="ARBA" id="ARBA00023002"/>
    </source>
</evidence>
<dbReference type="InterPro" id="IPR036188">
    <property type="entry name" value="FAD/NAD-bd_sf"/>
</dbReference>
<dbReference type="PANTHER" id="PTHR43498">
    <property type="entry name" value="FERREDOXIN:COB-COM HETERODISULFIDE REDUCTASE SUBUNIT A"/>
    <property type="match status" value="1"/>
</dbReference>
<evidence type="ECO:0000256" key="5">
    <source>
        <dbReference type="ARBA" id="ARBA00023014"/>
    </source>
</evidence>
<dbReference type="SUPFAM" id="SSF51905">
    <property type="entry name" value="FAD/NAD(P)-binding domain"/>
    <property type="match status" value="1"/>
</dbReference>
<dbReference type="RefSeq" id="WP_166984967.1">
    <property type="nucleotide sequence ID" value="NZ_CP061169.1"/>
</dbReference>
<evidence type="ECO:0000256" key="4">
    <source>
        <dbReference type="ARBA" id="ARBA00023004"/>
    </source>
</evidence>
<gene>
    <name evidence="6" type="ORF">HCR76_02510</name>
</gene>
<dbReference type="InterPro" id="IPR039650">
    <property type="entry name" value="HdrA-like"/>
</dbReference>
<evidence type="ECO:0000256" key="2">
    <source>
        <dbReference type="ARBA" id="ARBA00022723"/>
    </source>
</evidence>